<reference evidence="2" key="1">
    <citation type="submission" date="2025-08" db="UniProtKB">
        <authorList>
            <consortium name="RefSeq"/>
        </authorList>
    </citation>
    <scope>IDENTIFICATION</scope>
    <source>
        <strain evidence="2">Tuebingen</strain>
        <tissue evidence="2">Fibroblasts and whole tissue</tissue>
    </source>
</reference>
<name>A0AC58I3R8_DANRE</name>
<keyword evidence="1" id="KW-1185">Reference proteome</keyword>
<accession>A0AC58I3R8</accession>
<sequence length="2223" mass="244515">MISFISGRWWRWKFQNTLAVFLLLICLSTSVAQSCQSSTSCNVVLTDSQGSFTSPCYPNDYPPSQSCNWTIQAPAGFIVQITFLDFELEEAQGCIYDRVVVKTGTSDAKFCGLTANGLTLNSTGNVMEVFFNSDFSVQKKGFHISYKQVAVTLRNQKVTMPKSSKTILRVSNSISIPVLTAFTVCFEIARTAQKATETIFTLSDAAGTSILAFEKTSNGMELFIGASYCSVDNLLTSSDITATMKPLCLTWTKSSGLIGVYFGGHYFSSICSASQIYTLQSGGLLQIAGKGSSSVSVDDQNLDGFIYNFRLWDHAMLSSELSALTCDTVGNVVDWDHSYWTIPGSSTQTDSTLSCICFPNCIHLKASTSGTAITTLSPGTAGCASGLGCPATLTVTITSIATTNIIPTNATTHAGAEKERAAFLWSLLRFTPHAETPSTSSPPARPLVAPAPRGPKTSLGFISTPLIWPVRKKVEAAVTRPHKRPVIHLTKPPSQPTISMTNESHWLKTSTMTSVAKKTDSTSMRPAYSQVKPPWQPDAHNQTEDFESFQVASLSNRKNKPIAPQVVVSDSDKNLTEILDYPSGFGPEAFFYDIDLDDDVFSLFDFDSTYSLDESLAPATPHNMSFLEIESVPTVNTTSFAPVRQAVSKQEHLESHSDLSLPWAMSELAQVSERLETDSSWTLIPSSSMSPGVTGVQMIQSELKSLPGQTAAPPEWSPTHLVDIKLTSTVAWGLSKETATKDTVKDVQHDQKKSTMVTHGKMESLTKGYGRTNLSETDYSLTDTTPFLFSSASQQSSFDYLPNQTILLIEPLAASPLTPQGSYTLTTETLVISSLSPSHSVEPVAELLMDSTHSAATLIEPQSSMPTEGVQSDFLMTQAIRPSPLSSLPHTDVFPSLTPGSAQILFISDPKNNTDLVLPSMNNQFILSENPQVVHSSQFPNSRVFTLYPSIAGGISTSVDGSWSKSESPLALEPSLIHRLPETLFRGLSRQGDVNPSEVDLRDLSHMPHISVNASSELPNSSAVALTDEQRGSQSWPVNSDAQTKAERINISPSLPSLNILDSVRGMVTSTWSANTTADRESSQISSTEIFPSHFLNSIRNHRPDEASPYETKFRYQSETIDISNFIEPGNVFPSRSKEKVYHDRFIISSAYTRISSTTHKYIEATPTTWPLKTTLNIPDVSKSFKKKQISNTIQDYELFKINMHTIEPFHTQPHLQITMTYADLSSHTPPNTPLHQFHTSISSMPSVLEWTASISVFQPSKSIHISSGYSEDLLDAKHVHSSTTKWPFWAKNESANPSSHSHNVLVVQPATTDTKTHPTPAIDDQPFVPTNGTAATPANGVIPSFGSVHAGATNGTTTDPHELAPCPCKAPFHITCLCGLSAGNKDIFYRSTLVVTDEQTPDRDATAIISQWLNQTFQNWMYRVYVDGIRITTTRQIYLALLVYKNTTDVNLAEVEIESMLRSAPAIGNGLTLDSVTVNLMENCQADEFPVHYRWPESRPTVTQYVPCFPYKDRNASRTCMINRDNYTSFWALPDRGNCTNITSITVSQENAMDVAVQLADISNNGLSKEELTQVVTKVMELVNIAKINATLASTVVTIISNVMVSSEDAQKDASETALKAVDELVQKIEFDGPSLTISSKNLVVGVSALDTTNFNGSTLSAFIATNTTDPQIDFDSEAHNALAVVTLPPTLLQNLSLSQIEKVSRINFMFFGRTGLFQHFGSLMDHQNNGLTLNSYVVASSVGNFTIKNLQDPVRIEIAHLEYQKDPNPQCVFWDFNLQNYSGGWNSDGCKVGSDSNSNRTVCLCNHLTHFGILMDVSRAAELIDEKNNRVLTFITYIGCGISAIFSAATLLTYIAFEKLRRDYPSKILMNLSTSLLFLNMVFLLDGWLASYEIKELCVTVAVFLHFFLLTSFTWMGLESIHMYIALVKVFNTYIRRYILKFCIVGWGVPATIVAIVLAVSKDSYGKNYYGKGKDGQGTSEFCWILNPVVFYVTCVAYFSIIFLMNVAMFIVVMIQICGRNGKRSNRTLREDILRNLRSVVSLTFLLGMTWGFAFFAWGPVSLAFMYLFTIFNSLQGLFIFVFHCALKENVQKQWRRYLCCGKLRLADNSDWSKTATNNTKKVSSDNLGKSLSSSSFGSTTANWTSKAKATLNPFARHSNAGKSSSNQSSPKCSPSDGEPSSSILPVHQVLDKVKGYCSVRSDNFYKNIIMSDSFSNSTKF</sequence>
<protein>
    <submittedName>
        <fullName evidence="2">Adhesion G-protein coupled receptor G6 isoform X1</fullName>
    </submittedName>
</protein>
<dbReference type="Proteomes" id="UP000000437">
    <property type="component" value="Chromosome 20"/>
</dbReference>
<keyword evidence="2" id="KW-0675">Receptor</keyword>
<gene>
    <name evidence="2" type="primary">adgrg6</name>
    <name evidence="2" type="synonym">gpr126</name>
    <name evidence="2" type="synonym">si:ch211-202p1.3</name>
</gene>
<dbReference type="RefSeq" id="XP_073788884.1">
    <property type="nucleotide sequence ID" value="XM_073932783.1"/>
</dbReference>
<organism evidence="1 2">
    <name type="scientific">Danio rerio</name>
    <name type="common">Zebrafish</name>
    <name type="synonym">Brachydanio rerio</name>
    <dbReference type="NCBI Taxonomy" id="7955"/>
    <lineage>
        <taxon>Eukaryota</taxon>
        <taxon>Metazoa</taxon>
        <taxon>Chordata</taxon>
        <taxon>Craniata</taxon>
        <taxon>Vertebrata</taxon>
        <taxon>Euteleostomi</taxon>
        <taxon>Actinopterygii</taxon>
        <taxon>Neopterygii</taxon>
        <taxon>Teleostei</taxon>
        <taxon>Ostariophysi</taxon>
        <taxon>Cypriniformes</taxon>
        <taxon>Danionidae</taxon>
        <taxon>Danioninae</taxon>
        <taxon>Danio</taxon>
    </lineage>
</organism>
<evidence type="ECO:0000313" key="2">
    <source>
        <dbReference type="RefSeq" id="XP_073788884.1"/>
    </source>
</evidence>
<evidence type="ECO:0000313" key="1">
    <source>
        <dbReference type="Proteomes" id="UP000000437"/>
    </source>
</evidence>
<proteinExistence type="predicted"/>